<proteinExistence type="predicted"/>
<dbReference type="Proteomes" id="UP000078542">
    <property type="component" value="Unassembled WGS sequence"/>
</dbReference>
<sequence length="109" mass="12479">MADDESSFIKIRPRVLNYSIRHVYHTYVIYVQRHRSNESRRNRDVQTTSAQPEILYRTSFSPLPPPFPRTSSVSSYKANVHISGPSTAAAALGLPKNFWFLFFAPSVSF</sequence>
<name>A0A195CSM0_9HYME</name>
<evidence type="ECO:0000313" key="2">
    <source>
        <dbReference type="Proteomes" id="UP000078542"/>
    </source>
</evidence>
<evidence type="ECO:0000313" key="1">
    <source>
        <dbReference type="EMBL" id="KYN03686.1"/>
    </source>
</evidence>
<protein>
    <submittedName>
        <fullName evidence="1">Uncharacterized protein</fullName>
    </submittedName>
</protein>
<dbReference type="EMBL" id="KQ977305">
    <property type="protein sequence ID" value="KYN03686.1"/>
    <property type="molecule type" value="Genomic_DNA"/>
</dbReference>
<keyword evidence="2" id="KW-1185">Reference proteome</keyword>
<organism evidence="1 2">
    <name type="scientific">Cyphomyrmex costatus</name>
    <dbReference type="NCBI Taxonomy" id="456900"/>
    <lineage>
        <taxon>Eukaryota</taxon>
        <taxon>Metazoa</taxon>
        <taxon>Ecdysozoa</taxon>
        <taxon>Arthropoda</taxon>
        <taxon>Hexapoda</taxon>
        <taxon>Insecta</taxon>
        <taxon>Pterygota</taxon>
        <taxon>Neoptera</taxon>
        <taxon>Endopterygota</taxon>
        <taxon>Hymenoptera</taxon>
        <taxon>Apocrita</taxon>
        <taxon>Aculeata</taxon>
        <taxon>Formicoidea</taxon>
        <taxon>Formicidae</taxon>
        <taxon>Myrmicinae</taxon>
        <taxon>Cyphomyrmex</taxon>
    </lineage>
</organism>
<gene>
    <name evidence="1" type="ORF">ALC62_05382</name>
</gene>
<reference evidence="1 2" key="1">
    <citation type="submission" date="2016-03" db="EMBL/GenBank/DDBJ databases">
        <title>Cyphomyrmex costatus WGS genome.</title>
        <authorList>
            <person name="Nygaard S."/>
            <person name="Hu H."/>
            <person name="Boomsma J."/>
            <person name="Zhang G."/>
        </authorList>
    </citation>
    <scope>NUCLEOTIDE SEQUENCE [LARGE SCALE GENOMIC DNA]</scope>
    <source>
        <strain evidence="1">MS0001</strain>
        <tissue evidence="1">Whole body</tissue>
    </source>
</reference>
<dbReference type="AlphaFoldDB" id="A0A195CSM0"/>
<accession>A0A195CSM0</accession>